<accession>A0ABT6I6S6</accession>
<gene>
    <name evidence="1" type="ORF">CUR86_13620</name>
</gene>
<comment type="caution">
    <text evidence="1">The sequence shown here is derived from an EMBL/GenBank/DDBJ whole genome shotgun (WGS) entry which is preliminary data.</text>
</comment>
<proteinExistence type="predicted"/>
<keyword evidence="2" id="KW-1185">Reference proteome</keyword>
<reference evidence="1" key="1">
    <citation type="journal article" date="2015" name="Antonie Van Leeuwenhoek">
        <title>Comparative 16S rRNA signatures and multilocus sequence analysis for the genus Salinicola and description of Salinicola acroporae sp. nov., isolated from coral Acropora digitifera.</title>
        <authorList>
            <person name="Lepcha R.T."/>
            <person name="Poddar A."/>
            <person name="Schumann P."/>
            <person name="Das S.K."/>
        </authorList>
    </citation>
    <scope>NUCLEOTIDE SEQUENCE</scope>
    <source>
        <strain evidence="1">S4-41</strain>
    </source>
</reference>
<evidence type="ECO:0000313" key="2">
    <source>
        <dbReference type="Proteomes" id="UP001162135"/>
    </source>
</evidence>
<dbReference type="RefSeq" id="WP_110716199.1">
    <property type="nucleotide sequence ID" value="NZ_PGFS01000001.1"/>
</dbReference>
<dbReference type="EMBL" id="PGFS01000001">
    <property type="protein sequence ID" value="MDH4573371.1"/>
    <property type="molecule type" value="Genomic_DNA"/>
</dbReference>
<evidence type="ECO:0000313" key="1">
    <source>
        <dbReference type="EMBL" id="MDH4573371.1"/>
    </source>
</evidence>
<dbReference type="Proteomes" id="UP001162135">
    <property type="component" value="Unassembled WGS sequence"/>
</dbReference>
<protein>
    <submittedName>
        <fullName evidence="1">Uncharacterized protein</fullName>
    </submittedName>
</protein>
<sequence>MRQTRPSIRVAVNAGHILLATLSDHRPACDLEPLGAMHGGQPCFMACLDDVLEFSISAAEGEGLCRRRHVIR</sequence>
<name>A0ABT6I6S6_9GAMM</name>
<reference evidence="1" key="2">
    <citation type="submission" date="2017-11" db="EMBL/GenBank/DDBJ databases">
        <authorList>
            <person name="Das S.K."/>
        </authorList>
    </citation>
    <scope>NUCLEOTIDE SEQUENCE</scope>
    <source>
        <strain evidence="1">S4-41</strain>
    </source>
</reference>
<organism evidence="1 2">
    <name type="scientific">Salinicola acroporae</name>
    <dbReference type="NCBI Taxonomy" id="1541440"/>
    <lineage>
        <taxon>Bacteria</taxon>
        <taxon>Pseudomonadati</taxon>
        <taxon>Pseudomonadota</taxon>
        <taxon>Gammaproteobacteria</taxon>
        <taxon>Oceanospirillales</taxon>
        <taxon>Halomonadaceae</taxon>
        <taxon>Salinicola</taxon>
    </lineage>
</organism>